<keyword evidence="3" id="KW-0813">Transport</keyword>
<dbReference type="PRINTS" id="PR00342">
    <property type="entry name" value="RHESUSRHD"/>
</dbReference>
<keyword evidence="6 8" id="KW-0472">Membrane</keyword>
<feature type="transmembrane region" description="Helical" evidence="8">
    <location>
        <begin position="167"/>
        <end position="191"/>
    </location>
</feature>
<feature type="domain" description="Ammonium transporter AmtB-like" evidence="9">
    <location>
        <begin position="16"/>
        <end position="431"/>
    </location>
</feature>
<dbReference type="Pfam" id="PF00909">
    <property type="entry name" value="Ammonium_transp"/>
    <property type="match status" value="1"/>
</dbReference>
<keyword evidence="5 8" id="KW-1133">Transmembrane helix</keyword>
<name>A0ABU6W5V6_9FABA</name>
<feature type="transmembrane region" description="Helical" evidence="8">
    <location>
        <begin position="203"/>
        <end position="223"/>
    </location>
</feature>
<dbReference type="EMBL" id="JASCZI010181296">
    <property type="protein sequence ID" value="MED6181290.1"/>
    <property type="molecule type" value="Genomic_DNA"/>
</dbReference>
<comment type="subcellular location">
    <subcellularLocation>
        <location evidence="1">Membrane</location>
        <topology evidence="1">Multi-pass membrane protein</topology>
    </subcellularLocation>
</comment>
<dbReference type="InterPro" id="IPR002229">
    <property type="entry name" value="RhesusRHD"/>
</dbReference>
<evidence type="ECO:0000259" key="9">
    <source>
        <dbReference type="Pfam" id="PF00909"/>
    </source>
</evidence>
<proteinExistence type="inferred from homology"/>
<keyword evidence="11" id="KW-1185">Reference proteome</keyword>
<protein>
    <submittedName>
        <fullName evidence="10">Ammonium transporter 2 member 4</fullName>
    </submittedName>
</protein>
<feature type="transmembrane region" description="Helical" evidence="8">
    <location>
        <begin position="97"/>
        <end position="122"/>
    </location>
</feature>
<dbReference type="Proteomes" id="UP001341840">
    <property type="component" value="Unassembled WGS sequence"/>
</dbReference>
<evidence type="ECO:0000256" key="4">
    <source>
        <dbReference type="ARBA" id="ARBA00022692"/>
    </source>
</evidence>
<feature type="transmembrane region" description="Helical" evidence="8">
    <location>
        <begin position="331"/>
        <end position="354"/>
    </location>
</feature>
<dbReference type="Gene3D" id="1.10.3430.10">
    <property type="entry name" value="Ammonium transporter AmtB like domains"/>
    <property type="match status" value="1"/>
</dbReference>
<evidence type="ECO:0000256" key="1">
    <source>
        <dbReference type="ARBA" id="ARBA00004141"/>
    </source>
</evidence>
<feature type="transmembrane region" description="Helical" evidence="8">
    <location>
        <begin position="229"/>
        <end position="254"/>
    </location>
</feature>
<dbReference type="InterPro" id="IPR029020">
    <property type="entry name" value="Ammonium/urea_transptr"/>
</dbReference>
<keyword evidence="4 8" id="KW-0812">Transmembrane</keyword>
<dbReference type="InterPro" id="IPR001905">
    <property type="entry name" value="Ammonium_transpt"/>
</dbReference>
<evidence type="ECO:0000256" key="2">
    <source>
        <dbReference type="ARBA" id="ARBA00005887"/>
    </source>
</evidence>
<feature type="transmembrane region" description="Helical" evidence="8">
    <location>
        <begin position="50"/>
        <end position="69"/>
    </location>
</feature>
<evidence type="ECO:0000256" key="5">
    <source>
        <dbReference type="ARBA" id="ARBA00022989"/>
    </source>
</evidence>
<evidence type="ECO:0000256" key="6">
    <source>
        <dbReference type="ARBA" id="ARBA00023136"/>
    </source>
</evidence>
<comment type="caution">
    <text evidence="10">The sequence shown here is derived from an EMBL/GenBank/DDBJ whole genome shotgun (WGS) entry which is preliminary data.</text>
</comment>
<keyword evidence="7" id="KW-0924">Ammonia transport</keyword>
<dbReference type="PANTHER" id="PTHR43029:SF28">
    <property type="entry name" value="AMMONIUM TRANSPORTER 2 MEMBER 4"/>
    <property type="match status" value="1"/>
</dbReference>
<dbReference type="PANTHER" id="PTHR43029">
    <property type="entry name" value="AMMONIUM TRANSPORTER MEP2"/>
    <property type="match status" value="1"/>
</dbReference>
<evidence type="ECO:0000256" key="8">
    <source>
        <dbReference type="SAM" id="Phobius"/>
    </source>
</evidence>
<dbReference type="SUPFAM" id="SSF111352">
    <property type="entry name" value="Ammonium transporter"/>
    <property type="match status" value="1"/>
</dbReference>
<accession>A0ABU6W5V6</accession>
<gene>
    <name evidence="10" type="primary">AMT24_1</name>
    <name evidence="10" type="ORF">PIB30_018026</name>
</gene>
<feature type="transmembrane region" description="Helical" evidence="8">
    <location>
        <begin position="387"/>
        <end position="406"/>
    </location>
</feature>
<reference evidence="10 11" key="1">
    <citation type="journal article" date="2023" name="Plants (Basel)">
        <title>Bridging the Gap: Combining Genomics and Transcriptomics Approaches to Understand Stylosanthes scabra, an Orphan Legume from the Brazilian Caatinga.</title>
        <authorList>
            <person name="Ferreira-Neto J.R.C."/>
            <person name="da Silva M.D."/>
            <person name="Binneck E."/>
            <person name="de Melo N.F."/>
            <person name="da Silva R.H."/>
            <person name="de Melo A.L.T.M."/>
            <person name="Pandolfi V."/>
            <person name="Bustamante F.O."/>
            <person name="Brasileiro-Vidal A.C."/>
            <person name="Benko-Iseppon A.M."/>
        </authorList>
    </citation>
    <scope>NUCLEOTIDE SEQUENCE [LARGE SCALE GENOMIC DNA]</scope>
    <source>
        <tissue evidence="10">Leaves</tissue>
    </source>
</reference>
<feature type="transmembrane region" description="Helical" evidence="8">
    <location>
        <begin position="16"/>
        <end position="38"/>
    </location>
</feature>
<dbReference type="PROSITE" id="PS01219">
    <property type="entry name" value="AMMONIUM_TRANSP"/>
    <property type="match status" value="1"/>
</dbReference>
<evidence type="ECO:0000256" key="7">
    <source>
        <dbReference type="ARBA" id="ARBA00023177"/>
    </source>
</evidence>
<feature type="transmembrane region" description="Helical" evidence="8">
    <location>
        <begin position="134"/>
        <end position="155"/>
    </location>
</feature>
<evidence type="ECO:0000313" key="10">
    <source>
        <dbReference type="EMBL" id="MED6181290.1"/>
    </source>
</evidence>
<sequence length="476" mass="51568">MGDEASPEWMNKGDNAWQLMAATMVGLQTIPGLVILYGSMVNKSWAINSAFMAFYAFAAVILCWAAWAYRMSFGEEWVFFVGKPAAALDEKFLLGQAFLGALPTATMVFFQGVFAAITLVLIGGSLLGRMNIRAWMLFVPLWLTFSYTVTAFSIWSPNGWLAKRGVIDFAGGFVIHLSAGVAAITAAFWVGPREEKEKVTLDSNNMIVALGGAGLVWMGWSGFNGGGPFAVNTVASLAILNTHVCAATSIITWLIFDTFHSGKPTVFGAIQGMITGLVCITPAAGIVQGWAAILMGFISGSVPWYTLTVVHHKIKLLNTIDDPMAIFHTHAITGTLGGILTGLFAVPKLCRLFYGVPDWEKYTGLFYGLQNGSAHAGLKQLWIQLEAIAFVVMFNVIITSLICLGVRGIVPLRVDALEVGGDIAMHGEEAFALCCSEDRDGKFENVKRNRIYDTQDFPSSIDESSRTMTVSESQMV</sequence>
<dbReference type="InterPro" id="IPR018047">
    <property type="entry name" value="Ammonium_transpt_CS"/>
</dbReference>
<dbReference type="InterPro" id="IPR024041">
    <property type="entry name" value="NH4_transpt_AmtB-like_dom"/>
</dbReference>
<comment type="similarity">
    <text evidence="2">Belongs to the ammonia transporter channel (TC 1.A.11.2) family.</text>
</comment>
<organism evidence="10 11">
    <name type="scientific">Stylosanthes scabra</name>
    <dbReference type="NCBI Taxonomy" id="79078"/>
    <lineage>
        <taxon>Eukaryota</taxon>
        <taxon>Viridiplantae</taxon>
        <taxon>Streptophyta</taxon>
        <taxon>Embryophyta</taxon>
        <taxon>Tracheophyta</taxon>
        <taxon>Spermatophyta</taxon>
        <taxon>Magnoliopsida</taxon>
        <taxon>eudicotyledons</taxon>
        <taxon>Gunneridae</taxon>
        <taxon>Pentapetalae</taxon>
        <taxon>rosids</taxon>
        <taxon>fabids</taxon>
        <taxon>Fabales</taxon>
        <taxon>Fabaceae</taxon>
        <taxon>Papilionoideae</taxon>
        <taxon>50 kb inversion clade</taxon>
        <taxon>dalbergioids sensu lato</taxon>
        <taxon>Dalbergieae</taxon>
        <taxon>Pterocarpus clade</taxon>
        <taxon>Stylosanthes</taxon>
    </lineage>
</organism>
<evidence type="ECO:0000313" key="11">
    <source>
        <dbReference type="Proteomes" id="UP001341840"/>
    </source>
</evidence>
<evidence type="ECO:0000256" key="3">
    <source>
        <dbReference type="ARBA" id="ARBA00022448"/>
    </source>
</evidence>